<dbReference type="GO" id="GO:0005524">
    <property type="term" value="F:ATP binding"/>
    <property type="evidence" value="ECO:0007669"/>
    <property type="project" value="UniProtKB-UniRule"/>
</dbReference>
<keyword evidence="14 21" id="KW-0067">ATP-binding</keyword>
<feature type="compositionally biased region" description="Low complexity" evidence="22">
    <location>
        <begin position="288"/>
        <end position="306"/>
    </location>
</feature>
<dbReference type="Gene3D" id="2.10.110.10">
    <property type="entry name" value="Cysteine Rich Protein"/>
    <property type="match status" value="2"/>
</dbReference>
<evidence type="ECO:0000259" key="25">
    <source>
        <dbReference type="PROSITE" id="PS50106"/>
    </source>
</evidence>
<evidence type="ECO:0000256" key="19">
    <source>
        <dbReference type="ARBA" id="ARBA00048977"/>
    </source>
</evidence>
<evidence type="ECO:0000256" key="9">
    <source>
        <dbReference type="ARBA" id="ARBA00022723"/>
    </source>
</evidence>
<dbReference type="InterPro" id="IPR017441">
    <property type="entry name" value="Protein_kinase_ATP_BS"/>
</dbReference>
<evidence type="ECO:0000256" key="3">
    <source>
        <dbReference type="ARBA" id="ARBA00005843"/>
    </source>
</evidence>
<evidence type="ECO:0000256" key="12">
    <source>
        <dbReference type="ARBA" id="ARBA00022777"/>
    </source>
</evidence>
<feature type="domain" description="LIM zinc-binding" evidence="24">
    <location>
        <begin position="75"/>
        <end position="135"/>
    </location>
</feature>
<dbReference type="FunFam" id="2.10.110.10:FF:000038">
    <property type="entry name" value="LIM domain kinase 2"/>
    <property type="match status" value="1"/>
</dbReference>
<evidence type="ECO:0000256" key="1">
    <source>
        <dbReference type="ARBA" id="ARBA00004186"/>
    </source>
</evidence>
<dbReference type="AlphaFoldDB" id="A0A670ZYL4"/>
<dbReference type="GO" id="GO:0005801">
    <property type="term" value="C:cis-Golgi network"/>
    <property type="evidence" value="ECO:0007669"/>
    <property type="project" value="Ensembl"/>
</dbReference>
<dbReference type="CDD" id="cd09465">
    <property type="entry name" value="LIM2_LIMK2"/>
    <property type="match status" value="1"/>
</dbReference>
<dbReference type="Pfam" id="PF07714">
    <property type="entry name" value="PK_Tyr_Ser-Thr"/>
    <property type="match status" value="1"/>
</dbReference>
<dbReference type="InterPro" id="IPR001781">
    <property type="entry name" value="Znf_LIM"/>
</dbReference>
<dbReference type="SMART" id="SM00228">
    <property type="entry name" value="PDZ"/>
    <property type="match status" value="1"/>
</dbReference>
<protein>
    <recommendedName>
        <fullName evidence="17">LIM domain kinase 2</fullName>
        <ecNumber evidence="4">2.7.11.1</ecNumber>
    </recommendedName>
</protein>
<comment type="catalytic activity">
    <reaction evidence="19">
        <text>L-seryl-[protein] + ATP = O-phospho-L-seryl-[protein] + ADP + H(+)</text>
        <dbReference type="Rhea" id="RHEA:17989"/>
        <dbReference type="Rhea" id="RHEA-COMP:9863"/>
        <dbReference type="Rhea" id="RHEA-COMP:11604"/>
        <dbReference type="ChEBI" id="CHEBI:15378"/>
        <dbReference type="ChEBI" id="CHEBI:29999"/>
        <dbReference type="ChEBI" id="CHEBI:30616"/>
        <dbReference type="ChEBI" id="CHEBI:83421"/>
        <dbReference type="ChEBI" id="CHEBI:456216"/>
        <dbReference type="EC" id="2.7.11.1"/>
    </reaction>
    <physiologicalReaction direction="left-to-right" evidence="19">
        <dbReference type="Rhea" id="RHEA:17990"/>
    </physiologicalReaction>
</comment>
<proteinExistence type="inferred from homology"/>
<comment type="similarity">
    <text evidence="3">Belongs to the protein kinase superfamily. TKL Ser/Thr protein kinase family.</text>
</comment>
<evidence type="ECO:0000256" key="10">
    <source>
        <dbReference type="ARBA" id="ARBA00022737"/>
    </source>
</evidence>
<evidence type="ECO:0000313" key="27">
    <source>
        <dbReference type="Proteomes" id="UP000472273"/>
    </source>
</evidence>
<dbReference type="InterPro" id="IPR001245">
    <property type="entry name" value="Ser-Thr/Tyr_kinase_cat_dom"/>
</dbReference>
<evidence type="ECO:0000256" key="22">
    <source>
        <dbReference type="SAM" id="MobiDB-lite"/>
    </source>
</evidence>
<dbReference type="Gene3D" id="3.30.200.20">
    <property type="entry name" value="Phosphorylase Kinase, domain 1"/>
    <property type="match status" value="1"/>
</dbReference>
<keyword evidence="9 20" id="KW-0479">Metal-binding</keyword>
<dbReference type="Pfam" id="PF00595">
    <property type="entry name" value="PDZ"/>
    <property type="match status" value="1"/>
</dbReference>
<feature type="binding site" evidence="21">
    <location>
        <position position="362"/>
    </location>
    <ligand>
        <name>ATP</name>
        <dbReference type="ChEBI" id="CHEBI:30616"/>
    </ligand>
</feature>
<evidence type="ECO:0000256" key="17">
    <source>
        <dbReference type="ARBA" id="ARBA00040666"/>
    </source>
</evidence>
<dbReference type="SMART" id="SM00132">
    <property type="entry name" value="LIM"/>
    <property type="match status" value="2"/>
</dbReference>
<keyword evidence="6" id="KW-0723">Serine/threonine-protein kinase</keyword>
<dbReference type="PROSITE" id="PS00478">
    <property type="entry name" value="LIM_DOMAIN_1"/>
    <property type="match status" value="2"/>
</dbReference>
<evidence type="ECO:0000256" key="18">
    <source>
        <dbReference type="ARBA" id="ARBA00048659"/>
    </source>
</evidence>
<dbReference type="SUPFAM" id="SSF57716">
    <property type="entry name" value="Glucocorticoid receptor-like (DNA-binding domain)"/>
    <property type="match status" value="2"/>
</dbReference>
<dbReference type="InterPro" id="IPR050940">
    <property type="entry name" value="Actin_reg-Ser/Thr_kinase"/>
</dbReference>
<organism evidence="26 27">
    <name type="scientific">Pseudonaja textilis</name>
    <name type="common">Eastern brown snake</name>
    <dbReference type="NCBI Taxonomy" id="8673"/>
    <lineage>
        <taxon>Eukaryota</taxon>
        <taxon>Metazoa</taxon>
        <taxon>Chordata</taxon>
        <taxon>Craniata</taxon>
        <taxon>Vertebrata</taxon>
        <taxon>Euteleostomi</taxon>
        <taxon>Lepidosauria</taxon>
        <taxon>Squamata</taxon>
        <taxon>Bifurcata</taxon>
        <taxon>Unidentata</taxon>
        <taxon>Episquamata</taxon>
        <taxon>Toxicofera</taxon>
        <taxon>Serpentes</taxon>
        <taxon>Colubroidea</taxon>
        <taxon>Elapidae</taxon>
        <taxon>Hydrophiinae</taxon>
        <taxon>Pseudonaja</taxon>
    </lineage>
</organism>
<dbReference type="FunFam" id="2.10.110.10:FF:000090">
    <property type="entry name" value="LIM domain kinase 2"/>
    <property type="match status" value="1"/>
</dbReference>
<dbReference type="GO" id="GO:0030036">
    <property type="term" value="P:actin cytoskeleton organization"/>
    <property type="evidence" value="ECO:0007669"/>
    <property type="project" value="TreeGrafter"/>
</dbReference>
<reference evidence="26" key="1">
    <citation type="submission" date="2025-08" db="UniProtKB">
        <authorList>
            <consortium name="Ensembl"/>
        </authorList>
    </citation>
    <scope>IDENTIFICATION</scope>
</reference>
<evidence type="ECO:0000256" key="20">
    <source>
        <dbReference type="PROSITE-ProRule" id="PRU00125"/>
    </source>
</evidence>
<keyword evidence="13 20" id="KW-0862">Zinc</keyword>
<comment type="catalytic activity">
    <reaction evidence="18">
        <text>L-threonyl-[protein] + ATP = O-phospho-L-threonyl-[protein] + ADP + H(+)</text>
        <dbReference type="Rhea" id="RHEA:46608"/>
        <dbReference type="Rhea" id="RHEA-COMP:11060"/>
        <dbReference type="Rhea" id="RHEA-COMP:11605"/>
        <dbReference type="ChEBI" id="CHEBI:15378"/>
        <dbReference type="ChEBI" id="CHEBI:30013"/>
        <dbReference type="ChEBI" id="CHEBI:30616"/>
        <dbReference type="ChEBI" id="CHEBI:61977"/>
        <dbReference type="ChEBI" id="CHEBI:456216"/>
        <dbReference type="EC" id="2.7.11.1"/>
    </reaction>
    <physiologicalReaction direction="left-to-right" evidence="18">
        <dbReference type="Rhea" id="RHEA:46609"/>
    </physiologicalReaction>
</comment>
<evidence type="ECO:0000256" key="5">
    <source>
        <dbReference type="ARBA" id="ARBA00022490"/>
    </source>
</evidence>
<evidence type="ECO:0000256" key="6">
    <source>
        <dbReference type="ARBA" id="ARBA00022527"/>
    </source>
</evidence>
<dbReference type="CDD" id="cd06754">
    <property type="entry name" value="PDZ_LIMK-like"/>
    <property type="match status" value="1"/>
</dbReference>
<dbReference type="FunFam" id="1.10.510.10:FF:000197">
    <property type="entry name" value="LIM domain kinase 2 isoform X1"/>
    <property type="match status" value="1"/>
</dbReference>
<dbReference type="OMA" id="EPENNCY"/>
<dbReference type="GO" id="GO:0005634">
    <property type="term" value="C:nucleus"/>
    <property type="evidence" value="ECO:0007669"/>
    <property type="project" value="Ensembl"/>
</dbReference>
<evidence type="ECO:0000313" key="26">
    <source>
        <dbReference type="Ensembl" id="ENSPTXP00000027798.1"/>
    </source>
</evidence>
<dbReference type="SUPFAM" id="SSF50156">
    <property type="entry name" value="PDZ domain-like"/>
    <property type="match status" value="1"/>
</dbReference>
<dbReference type="PANTHER" id="PTHR46485:SF1">
    <property type="entry name" value="LIM DOMAIN KINASE 2"/>
    <property type="match status" value="1"/>
</dbReference>
<dbReference type="Pfam" id="PF00412">
    <property type="entry name" value="LIM"/>
    <property type="match status" value="2"/>
</dbReference>
<dbReference type="GO" id="GO:0030953">
    <property type="term" value="P:astral microtubule organization"/>
    <property type="evidence" value="ECO:0007669"/>
    <property type="project" value="Ensembl"/>
</dbReference>
<dbReference type="SUPFAM" id="SSF56112">
    <property type="entry name" value="Protein kinase-like (PK-like)"/>
    <property type="match status" value="1"/>
</dbReference>
<keyword evidence="12" id="KW-0418">Kinase</keyword>
<evidence type="ECO:0000256" key="4">
    <source>
        <dbReference type="ARBA" id="ARBA00012513"/>
    </source>
</evidence>
<dbReference type="GO" id="GO:0005813">
    <property type="term" value="C:centrosome"/>
    <property type="evidence" value="ECO:0007669"/>
    <property type="project" value="UniProtKB-SubCell"/>
</dbReference>
<name>A0A670ZYL4_PSETE</name>
<dbReference type="GO" id="GO:1900182">
    <property type="term" value="P:positive regulation of protein localization to nucleus"/>
    <property type="evidence" value="ECO:0007669"/>
    <property type="project" value="Ensembl"/>
</dbReference>
<evidence type="ECO:0000256" key="7">
    <source>
        <dbReference type="ARBA" id="ARBA00022553"/>
    </source>
</evidence>
<dbReference type="GO" id="GO:0060322">
    <property type="term" value="P:head development"/>
    <property type="evidence" value="ECO:0007669"/>
    <property type="project" value="Ensembl"/>
</dbReference>
<dbReference type="CDD" id="cd14222">
    <property type="entry name" value="STKc_LIMK2"/>
    <property type="match status" value="1"/>
</dbReference>
<keyword evidence="8" id="KW-0808">Transferase</keyword>
<dbReference type="GO" id="GO:0072686">
    <property type="term" value="C:mitotic spindle"/>
    <property type="evidence" value="ECO:0007669"/>
    <property type="project" value="Ensembl"/>
</dbReference>
<dbReference type="PROSITE" id="PS50106">
    <property type="entry name" value="PDZ"/>
    <property type="match status" value="1"/>
</dbReference>
<evidence type="ECO:0000256" key="11">
    <source>
        <dbReference type="ARBA" id="ARBA00022741"/>
    </source>
</evidence>
<dbReference type="GO" id="GO:0004674">
    <property type="term" value="F:protein serine/threonine kinase activity"/>
    <property type="evidence" value="ECO:0007669"/>
    <property type="project" value="UniProtKB-KW"/>
</dbReference>
<evidence type="ECO:0000256" key="2">
    <source>
        <dbReference type="ARBA" id="ARBA00004300"/>
    </source>
</evidence>
<keyword evidence="5" id="KW-0963">Cytoplasm</keyword>
<reference evidence="26" key="2">
    <citation type="submission" date="2025-09" db="UniProtKB">
        <authorList>
            <consortium name="Ensembl"/>
        </authorList>
    </citation>
    <scope>IDENTIFICATION</scope>
</reference>
<dbReference type="PROSITE" id="PS50011">
    <property type="entry name" value="PROTEIN_KINASE_DOM"/>
    <property type="match status" value="1"/>
</dbReference>
<keyword evidence="27" id="KW-1185">Reference proteome</keyword>
<dbReference type="PANTHER" id="PTHR46485">
    <property type="entry name" value="LIM DOMAIN KINASE 1"/>
    <property type="match status" value="1"/>
</dbReference>
<feature type="region of interest" description="Disordered" evidence="22">
    <location>
        <begin position="282"/>
        <end position="306"/>
    </location>
</feature>
<keyword evidence="11 21" id="KW-0547">Nucleotide-binding</keyword>
<feature type="domain" description="PDZ" evidence="25">
    <location>
        <begin position="156"/>
        <end position="242"/>
    </location>
</feature>
<evidence type="ECO:0000259" key="23">
    <source>
        <dbReference type="PROSITE" id="PS50011"/>
    </source>
</evidence>
<keyword evidence="10" id="KW-0677">Repeat</keyword>
<dbReference type="GO" id="GO:0061303">
    <property type="term" value="P:cornea development in camera-type eye"/>
    <property type="evidence" value="ECO:0007669"/>
    <property type="project" value="Ensembl"/>
</dbReference>
<dbReference type="InterPro" id="IPR000719">
    <property type="entry name" value="Prot_kinase_dom"/>
</dbReference>
<keyword evidence="15 20" id="KW-0440">LIM domain</keyword>
<dbReference type="PROSITE" id="PS00107">
    <property type="entry name" value="PROTEIN_KINASE_ATP"/>
    <property type="match status" value="1"/>
</dbReference>
<dbReference type="Gene3D" id="2.30.42.10">
    <property type="match status" value="1"/>
</dbReference>
<keyword evidence="16" id="KW-0206">Cytoskeleton</keyword>
<dbReference type="Ensembl" id="ENSPTXT00000028648.1">
    <property type="protein sequence ID" value="ENSPTXP00000027798.1"/>
    <property type="gene ID" value="ENSPTXG00000019110.1"/>
</dbReference>
<feature type="domain" description="Protein kinase" evidence="23">
    <location>
        <begin position="333"/>
        <end position="610"/>
    </location>
</feature>
<gene>
    <name evidence="26" type="primary">LIMK2</name>
</gene>
<evidence type="ECO:0000256" key="14">
    <source>
        <dbReference type="ARBA" id="ARBA00022840"/>
    </source>
</evidence>
<evidence type="ECO:0000256" key="16">
    <source>
        <dbReference type="ARBA" id="ARBA00023212"/>
    </source>
</evidence>
<dbReference type="GeneTree" id="ENSGT00940000159133"/>
<dbReference type="GO" id="GO:1902018">
    <property type="term" value="P:negative regulation of cilium assembly"/>
    <property type="evidence" value="ECO:0007669"/>
    <property type="project" value="Ensembl"/>
</dbReference>
<dbReference type="EC" id="2.7.11.1" evidence="4"/>
<dbReference type="InterPro" id="IPR036034">
    <property type="entry name" value="PDZ_sf"/>
</dbReference>
<comment type="subcellular location">
    <subcellularLocation>
        <location evidence="2">Cytoplasm</location>
        <location evidence="2">Cytoskeleton</location>
        <location evidence="2">Microtubule organizing center</location>
        <location evidence="2">Centrosome</location>
    </subcellularLocation>
    <subcellularLocation>
        <location evidence="1">Cytoplasm</location>
        <location evidence="1">Cytoskeleton</location>
        <location evidence="1">Spindle</location>
    </subcellularLocation>
</comment>
<dbReference type="Proteomes" id="UP000472273">
    <property type="component" value="Unplaced"/>
</dbReference>
<accession>A0A670ZYL4</accession>
<dbReference type="GO" id="GO:0007283">
    <property type="term" value="P:spermatogenesis"/>
    <property type="evidence" value="ECO:0007669"/>
    <property type="project" value="Ensembl"/>
</dbReference>
<sequence>MDGGVAAPAGEEDWKCLGCGNSIANGQRLFKTVNETWHISCFRCSECQDLLTNWYYEKEAKLYCPKDYWRKFGESCHGCSLLMTGPVMVAGEYKYHPECFACMQCKAIIEDGDSYALVQHSALYCGKCHNEFVLTPMLERLSAEPLCEQLPYTLTLLSMPAATDGKRGFAVAVEGGCSPYAATVEVKEVNRRHISPDVQNAIHPGDKILEINGNPVRTLQTEKVELIHKTNQTLQLLIEHDPVSQRLDQLRLDSRLSGGNKKPSTPSISALELKENLEGTLRRRSLRRSNSISKSPGPSSPKEPLLLSRDISRSESLRSSSSGSQQIFRPCDLIHGEVLGKGFFGQAIKVTHKATGKVMVMKELIRCDEETQKTFLTEVKVMRSLEHPNVLKFIGVLYKDKKLNLLTEYIEGGTLKDFLRNVDPFPWEQKVSFAKGIASGMAYLHSMRIIHRDLNSHNCLIKLDNTVVVADFGLSRLIVEERKRPSLEKPLAKKRTLRKSDRRKRYTVVGNPYWMAPEMLNGQSYDETVDIFSFGIVLCEIIGQVYADPDCLPRTLDFGLNVKLFWEKFVPMDCPPAFFPLAAICCRLEPESRPPFSKLEDSFEALSLYLGELGIPLPSELEELDHSVSVQFGLIRGDRHSDDLT</sequence>
<dbReference type="GO" id="GO:0051650">
    <property type="term" value="P:establishment of vesicle localization"/>
    <property type="evidence" value="ECO:0007669"/>
    <property type="project" value="Ensembl"/>
</dbReference>
<dbReference type="InterPro" id="IPR011009">
    <property type="entry name" value="Kinase-like_dom_sf"/>
</dbReference>
<dbReference type="InterPro" id="IPR001478">
    <property type="entry name" value="PDZ"/>
</dbReference>
<dbReference type="PROSITE" id="PS50023">
    <property type="entry name" value="LIM_DOMAIN_2"/>
    <property type="match status" value="2"/>
</dbReference>
<evidence type="ECO:0000256" key="13">
    <source>
        <dbReference type="ARBA" id="ARBA00022833"/>
    </source>
</evidence>
<evidence type="ECO:0000256" key="8">
    <source>
        <dbReference type="ARBA" id="ARBA00022679"/>
    </source>
</evidence>
<dbReference type="FunFam" id="2.30.42.10:FF:000082">
    <property type="entry name" value="LIM domain kinase 2 isoform X2"/>
    <property type="match status" value="1"/>
</dbReference>
<dbReference type="GO" id="GO:0046872">
    <property type="term" value="F:metal ion binding"/>
    <property type="evidence" value="ECO:0007669"/>
    <property type="project" value="UniProtKB-KW"/>
</dbReference>
<evidence type="ECO:0000256" key="21">
    <source>
        <dbReference type="PROSITE-ProRule" id="PRU10141"/>
    </source>
</evidence>
<dbReference type="FunFam" id="3.30.200.20:FF:000038">
    <property type="entry name" value="LIM domain kinase 2"/>
    <property type="match status" value="1"/>
</dbReference>
<feature type="domain" description="LIM zinc-binding" evidence="24">
    <location>
        <begin position="14"/>
        <end position="74"/>
    </location>
</feature>
<evidence type="ECO:0000256" key="15">
    <source>
        <dbReference type="ARBA" id="ARBA00023038"/>
    </source>
</evidence>
<keyword evidence="7" id="KW-0597">Phosphoprotein</keyword>
<evidence type="ECO:0000259" key="24">
    <source>
        <dbReference type="PROSITE" id="PS50023"/>
    </source>
</evidence>
<feature type="region of interest" description="Disordered" evidence="22">
    <location>
        <begin position="252"/>
        <end position="271"/>
    </location>
</feature>
<dbReference type="Gene3D" id="1.10.510.10">
    <property type="entry name" value="Transferase(Phosphotransferase) domain 1"/>
    <property type="match status" value="1"/>
</dbReference>